<dbReference type="AlphaFoldDB" id="A0A2J7TKB4"/>
<dbReference type="PANTHER" id="PTHR12629">
    <property type="entry name" value="DIPHOSPHOINOSITOL POLYPHOSPHATE PHOSPHOHYDROLASE"/>
    <property type="match status" value="1"/>
</dbReference>
<sequence length="169" mass="18780">MRKPPARKPSPVSLQYGVLPYRFTQAGSLEVLLITTRRSKRWIVPKGDPIKGLNPARSAAREAFEEAGVRGSVADKPFGSFRFHKTLEGAPSLLCHVRIYPLLVKEQMRDWPEAQQRDLCWFEPAEAQKAVNDRGLQELIARFAEKIEAKATRSRKSAVATASAPAGSP</sequence>
<evidence type="ECO:0000313" key="6">
    <source>
        <dbReference type="EMBL" id="PNG27210.1"/>
    </source>
</evidence>
<dbReference type="Pfam" id="PF00293">
    <property type="entry name" value="NUDIX"/>
    <property type="match status" value="1"/>
</dbReference>
<comment type="caution">
    <text evidence="6">The sequence shown here is derived from an EMBL/GenBank/DDBJ whole genome shotgun (WGS) entry which is preliminary data.</text>
</comment>
<keyword evidence="3 6" id="KW-0378">Hydrolase</keyword>
<dbReference type="GO" id="GO:0046872">
    <property type="term" value="F:metal ion binding"/>
    <property type="evidence" value="ECO:0007669"/>
    <property type="project" value="UniProtKB-KW"/>
</dbReference>
<comment type="cofactor">
    <cofactor evidence="1">
        <name>Mg(2+)</name>
        <dbReference type="ChEBI" id="CHEBI:18420"/>
    </cofactor>
</comment>
<dbReference type="GO" id="GO:0005737">
    <property type="term" value="C:cytoplasm"/>
    <property type="evidence" value="ECO:0007669"/>
    <property type="project" value="TreeGrafter"/>
</dbReference>
<evidence type="ECO:0000256" key="4">
    <source>
        <dbReference type="ARBA" id="ARBA00022842"/>
    </source>
</evidence>
<dbReference type="SUPFAM" id="SSF55811">
    <property type="entry name" value="Nudix"/>
    <property type="match status" value="1"/>
</dbReference>
<proteinExistence type="predicted"/>
<dbReference type="CDD" id="cd04666">
    <property type="entry name" value="NUDIX_DIPP2_like_Nudt4"/>
    <property type="match status" value="1"/>
</dbReference>
<dbReference type="InterPro" id="IPR015797">
    <property type="entry name" value="NUDIX_hydrolase-like_dom_sf"/>
</dbReference>
<dbReference type="Proteomes" id="UP000236286">
    <property type="component" value="Unassembled WGS sequence"/>
</dbReference>
<keyword evidence="4" id="KW-0460">Magnesium</keyword>
<dbReference type="Gene3D" id="3.90.79.10">
    <property type="entry name" value="Nucleoside Triphosphate Pyrophosphohydrolase"/>
    <property type="match status" value="1"/>
</dbReference>
<gene>
    <name evidence="6" type="ORF">CR492_03745</name>
</gene>
<dbReference type="OrthoDB" id="7066910at2"/>
<reference evidence="6 7" key="1">
    <citation type="submission" date="2017-10" db="EMBL/GenBank/DDBJ databases">
        <title>Genome announcement of Methylocella silvestris TVC from permafrost.</title>
        <authorList>
            <person name="Wang J."/>
            <person name="Geng K."/>
            <person name="Ul-Haque F."/>
            <person name="Crombie A.T."/>
            <person name="Street L.E."/>
            <person name="Wookey P.A."/>
            <person name="Murrell J.C."/>
            <person name="Pratscher J."/>
        </authorList>
    </citation>
    <scope>NUCLEOTIDE SEQUENCE [LARGE SCALE GENOMIC DNA]</scope>
    <source>
        <strain evidence="6 7">TVC</strain>
    </source>
</reference>
<dbReference type="PROSITE" id="PS51462">
    <property type="entry name" value="NUDIX"/>
    <property type="match status" value="1"/>
</dbReference>
<evidence type="ECO:0000256" key="1">
    <source>
        <dbReference type="ARBA" id="ARBA00001946"/>
    </source>
</evidence>
<accession>A0A2J7TKB4</accession>
<evidence type="ECO:0000256" key="3">
    <source>
        <dbReference type="ARBA" id="ARBA00022801"/>
    </source>
</evidence>
<dbReference type="InterPro" id="IPR047198">
    <property type="entry name" value="DDP-like_NUDIX"/>
</dbReference>
<feature type="domain" description="Nudix hydrolase" evidence="5">
    <location>
        <begin position="11"/>
        <end position="144"/>
    </location>
</feature>
<dbReference type="GO" id="GO:0016462">
    <property type="term" value="F:pyrophosphatase activity"/>
    <property type="evidence" value="ECO:0007669"/>
    <property type="project" value="InterPro"/>
</dbReference>
<evidence type="ECO:0000256" key="2">
    <source>
        <dbReference type="ARBA" id="ARBA00022723"/>
    </source>
</evidence>
<organism evidence="6 7">
    <name type="scientific">Methylocella silvestris</name>
    <dbReference type="NCBI Taxonomy" id="199596"/>
    <lineage>
        <taxon>Bacteria</taxon>
        <taxon>Pseudomonadati</taxon>
        <taxon>Pseudomonadota</taxon>
        <taxon>Alphaproteobacteria</taxon>
        <taxon>Hyphomicrobiales</taxon>
        <taxon>Beijerinckiaceae</taxon>
        <taxon>Methylocella</taxon>
    </lineage>
</organism>
<protein>
    <submittedName>
        <fullName evidence="6">NUDIX hydrolase</fullName>
    </submittedName>
</protein>
<dbReference type="PANTHER" id="PTHR12629:SF0">
    <property type="entry name" value="DIPHOSPHOINOSITOL-POLYPHOSPHATE DIPHOSPHATASE"/>
    <property type="match status" value="1"/>
</dbReference>
<name>A0A2J7TKB4_METSI</name>
<keyword evidence="2" id="KW-0479">Metal-binding</keyword>
<dbReference type="EMBL" id="PDZR01000002">
    <property type="protein sequence ID" value="PNG27210.1"/>
    <property type="molecule type" value="Genomic_DNA"/>
</dbReference>
<evidence type="ECO:0000259" key="5">
    <source>
        <dbReference type="PROSITE" id="PS51462"/>
    </source>
</evidence>
<dbReference type="InterPro" id="IPR000086">
    <property type="entry name" value="NUDIX_hydrolase_dom"/>
</dbReference>
<evidence type="ECO:0000313" key="7">
    <source>
        <dbReference type="Proteomes" id="UP000236286"/>
    </source>
</evidence>